<organism evidence="3 4">
    <name type="scientific">Cytobacillus kochii</name>
    <dbReference type="NCBI Taxonomy" id="859143"/>
    <lineage>
        <taxon>Bacteria</taxon>
        <taxon>Bacillati</taxon>
        <taxon>Bacillota</taxon>
        <taxon>Bacilli</taxon>
        <taxon>Bacillales</taxon>
        <taxon>Bacillaceae</taxon>
        <taxon>Cytobacillus</taxon>
    </lineage>
</organism>
<dbReference type="RefSeq" id="WP_095370829.1">
    <property type="nucleotide sequence ID" value="NZ_CP022983.1"/>
</dbReference>
<evidence type="ECO:0000259" key="2">
    <source>
        <dbReference type="Pfam" id="PF03703"/>
    </source>
</evidence>
<feature type="domain" description="YdbS-like PH" evidence="2">
    <location>
        <begin position="243"/>
        <end position="325"/>
    </location>
</feature>
<keyword evidence="4" id="KW-1185">Reference proteome</keyword>
<dbReference type="InterPro" id="IPR014529">
    <property type="entry name" value="UCP026631"/>
</dbReference>
<feature type="domain" description="YdbS-like PH" evidence="2">
    <location>
        <begin position="390"/>
        <end position="470"/>
    </location>
</feature>
<keyword evidence="1" id="KW-0812">Transmembrane</keyword>
<feature type="transmembrane region" description="Helical" evidence="1">
    <location>
        <begin position="349"/>
        <end position="367"/>
    </location>
</feature>
<name>A0A248TGE5_9BACI</name>
<dbReference type="KEGG" id="bko:CKF48_07950"/>
<sequence length="478" mass="53673">MSEPRRLHPIAAVSNVLKTLKDSIIPILIIVVFGNSEGKIQLFITIGIIALILISGILTWLRFTYRIEEGELRIESGLIIRKKRYIPFERIQSLDLSEGILQRPFGLVKMTIETASSGLEAEAILTAISKNEAQQIQDILSQSKNAHIELDEQIETEQKEEQILYQIKPGELILLSSTSGGVGVVISAVFAFLSQFAEVIPYEKVFDELSVFITGGVMLISLMVFLGFVLAWLIALIGSVLKYANFTVRKVGEELVITRGLLEKKQLTIPLHRIQALRINENPVRQAIGYASVYLESAGGSLKDADSSKVMLLPIIKKNRIREKIETGLNDYQLTDMFVPAPKRALRRYILRGLFISVPVAVILLYFFSVWGLFSLVFVGLMLILSYYRYKAAGWTIIGNQLVLRSRFISKTTVYLRKNRTQSISMKETYFQKQNQLATISAKAMSGSGATGGDVVDLEVEDVLSIYKWYSYTPENTE</sequence>
<proteinExistence type="predicted"/>
<accession>A0A248TGE5</accession>
<gene>
    <name evidence="3" type="ORF">CKF48_07950</name>
</gene>
<dbReference type="Pfam" id="PF03703">
    <property type="entry name" value="bPH_2"/>
    <property type="match status" value="3"/>
</dbReference>
<dbReference type="PIRSF" id="PIRSF026631">
    <property type="entry name" value="UCP026631"/>
    <property type="match status" value="1"/>
</dbReference>
<feature type="transmembrane region" description="Helical" evidence="1">
    <location>
        <begin position="40"/>
        <end position="63"/>
    </location>
</feature>
<evidence type="ECO:0000313" key="4">
    <source>
        <dbReference type="Proteomes" id="UP000215137"/>
    </source>
</evidence>
<keyword evidence="1" id="KW-1133">Transmembrane helix</keyword>
<dbReference type="AlphaFoldDB" id="A0A248TGE5"/>
<dbReference type="Proteomes" id="UP000215137">
    <property type="component" value="Chromosome"/>
</dbReference>
<dbReference type="OrthoDB" id="2195155at2"/>
<dbReference type="PANTHER" id="PTHR34473">
    <property type="entry name" value="UPF0699 TRANSMEMBRANE PROTEIN YDBS"/>
    <property type="match status" value="1"/>
</dbReference>
<dbReference type="PANTHER" id="PTHR34473:SF2">
    <property type="entry name" value="UPF0699 TRANSMEMBRANE PROTEIN YDBT"/>
    <property type="match status" value="1"/>
</dbReference>
<feature type="domain" description="YdbS-like PH" evidence="2">
    <location>
        <begin position="60"/>
        <end position="140"/>
    </location>
</feature>
<feature type="transmembrane region" description="Helical" evidence="1">
    <location>
        <begin position="213"/>
        <end position="241"/>
    </location>
</feature>
<keyword evidence="1" id="KW-0472">Membrane</keyword>
<dbReference type="InterPro" id="IPR005182">
    <property type="entry name" value="YdbS-like_PH"/>
</dbReference>
<reference evidence="3 4" key="1">
    <citation type="submission" date="2017-08" db="EMBL/GenBank/DDBJ databases">
        <title>Complete Genome Sequence of Bacillus kochii Oregon-R-modENCODE STRAIN BDGP4, isolated from Drosophila melanogaster gut.</title>
        <authorList>
            <person name="Wan K.H."/>
            <person name="Yu C."/>
            <person name="Park S."/>
            <person name="Hammonds A.S."/>
            <person name="Booth B.W."/>
            <person name="Celniker S.E."/>
        </authorList>
    </citation>
    <scope>NUCLEOTIDE SEQUENCE [LARGE SCALE GENOMIC DNA]</scope>
    <source>
        <strain evidence="3 4">BDGP4</strain>
    </source>
</reference>
<dbReference type="EMBL" id="CP022983">
    <property type="protein sequence ID" value="ASV67255.1"/>
    <property type="molecule type" value="Genomic_DNA"/>
</dbReference>
<feature type="transmembrane region" description="Helical" evidence="1">
    <location>
        <begin position="172"/>
        <end position="193"/>
    </location>
</feature>
<evidence type="ECO:0000313" key="3">
    <source>
        <dbReference type="EMBL" id="ASV67255.1"/>
    </source>
</evidence>
<evidence type="ECO:0000256" key="1">
    <source>
        <dbReference type="SAM" id="Phobius"/>
    </source>
</evidence>
<protein>
    <recommendedName>
        <fullName evidence="2">YdbS-like PH domain-containing protein</fullName>
    </recommendedName>
</protein>